<feature type="domain" description="PepSY" evidence="1">
    <location>
        <begin position="116"/>
        <end position="171"/>
    </location>
</feature>
<feature type="domain" description="PepSY" evidence="1">
    <location>
        <begin position="189"/>
        <end position="246"/>
    </location>
</feature>
<feature type="domain" description="PepSY" evidence="1">
    <location>
        <begin position="32"/>
        <end position="85"/>
    </location>
</feature>
<name>A0A1H8IHT5_9BACI</name>
<dbReference type="Proteomes" id="UP000199300">
    <property type="component" value="Unassembled WGS sequence"/>
</dbReference>
<gene>
    <name evidence="2" type="ORF">SAMN04488134_101618</name>
</gene>
<evidence type="ECO:0000313" key="2">
    <source>
        <dbReference type="EMBL" id="SEN67825.1"/>
    </source>
</evidence>
<sequence length="252" mass="28248">MKKAIISLIGGAVVFVIALLVFQGLSTTSQARITKSEAEQLATQQFPGQVIAIEFDDGRYEVEIANEDIHYELDLDAVTGEILKLEEKQAGLPNNSNQQEDNQVVDDNTLASGELITIERAMEIALEQVTDGVIIELSLDSDDGQRYYEIELETSDQEIELDIDAYTGEVLVISYDRHDFTAKWQANMLPIAEAIKLALDDEMDGTLKQIKLEQENQKAIYEVELISNNQEIELELDAFTGQISKREFDTLD</sequence>
<evidence type="ECO:0000313" key="3">
    <source>
        <dbReference type="Proteomes" id="UP000199300"/>
    </source>
</evidence>
<dbReference type="AlphaFoldDB" id="A0A1H8IHT5"/>
<organism evidence="2 3">
    <name type="scientific">Amphibacillus marinus</name>
    <dbReference type="NCBI Taxonomy" id="872970"/>
    <lineage>
        <taxon>Bacteria</taxon>
        <taxon>Bacillati</taxon>
        <taxon>Bacillota</taxon>
        <taxon>Bacilli</taxon>
        <taxon>Bacillales</taxon>
        <taxon>Bacillaceae</taxon>
        <taxon>Amphibacillus</taxon>
    </lineage>
</organism>
<proteinExistence type="predicted"/>
<dbReference type="InterPro" id="IPR025711">
    <property type="entry name" value="PepSY"/>
</dbReference>
<dbReference type="Gene3D" id="3.10.450.40">
    <property type="match status" value="3"/>
</dbReference>
<dbReference type="EMBL" id="FODJ01000001">
    <property type="protein sequence ID" value="SEN67825.1"/>
    <property type="molecule type" value="Genomic_DNA"/>
</dbReference>
<dbReference type="STRING" id="872970.SAMN04488134_101618"/>
<reference evidence="2 3" key="1">
    <citation type="submission" date="2016-10" db="EMBL/GenBank/DDBJ databases">
        <authorList>
            <person name="de Groot N.N."/>
        </authorList>
    </citation>
    <scope>NUCLEOTIDE SEQUENCE [LARGE SCALE GENOMIC DNA]</scope>
    <source>
        <strain evidence="2 3">CGMCC 1.10434</strain>
    </source>
</reference>
<protein>
    <submittedName>
        <fullName evidence="2">Uncharacterized membrane protein YkoI</fullName>
    </submittedName>
</protein>
<dbReference type="RefSeq" id="WP_177178177.1">
    <property type="nucleotide sequence ID" value="NZ_FODJ01000001.1"/>
</dbReference>
<keyword evidence="3" id="KW-1185">Reference proteome</keyword>
<accession>A0A1H8IHT5</accession>
<evidence type="ECO:0000259" key="1">
    <source>
        <dbReference type="Pfam" id="PF03413"/>
    </source>
</evidence>
<dbReference type="Pfam" id="PF03413">
    <property type="entry name" value="PepSY"/>
    <property type="match status" value="3"/>
</dbReference>